<dbReference type="AlphaFoldDB" id="A0A7W3H7Q8"/>
<evidence type="ECO:0000313" key="5">
    <source>
        <dbReference type="Proteomes" id="UP000591803"/>
    </source>
</evidence>
<gene>
    <name evidence="4" type="ORF">HV077_02355</name>
</gene>
<organism evidence="4 5">
    <name type="scientific">Citrobacter freundii</name>
    <dbReference type="NCBI Taxonomy" id="546"/>
    <lineage>
        <taxon>Bacteria</taxon>
        <taxon>Pseudomonadati</taxon>
        <taxon>Pseudomonadota</taxon>
        <taxon>Gammaproteobacteria</taxon>
        <taxon>Enterobacterales</taxon>
        <taxon>Enterobacteriaceae</taxon>
        <taxon>Citrobacter</taxon>
        <taxon>Citrobacter freundii complex</taxon>
    </lineage>
</organism>
<protein>
    <recommendedName>
        <fullName evidence="3">Toxin</fullName>
    </recommendedName>
</protein>
<dbReference type="InterPro" id="IPR028344">
    <property type="entry name" value="ParE1/4"/>
</dbReference>
<dbReference type="InterPro" id="IPR035093">
    <property type="entry name" value="RelE/ParE_toxin_dom_sf"/>
</dbReference>
<dbReference type="Proteomes" id="UP000591803">
    <property type="component" value="Unassembled WGS sequence"/>
</dbReference>
<evidence type="ECO:0000256" key="1">
    <source>
        <dbReference type="ARBA" id="ARBA00006226"/>
    </source>
</evidence>
<comment type="similarity">
    <text evidence="1 3">Belongs to the RelE toxin family.</text>
</comment>
<evidence type="ECO:0000256" key="3">
    <source>
        <dbReference type="PIRNR" id="PIRNR029218"/>
    </source>
</evidence>
<accession>A0A7W3H7Q8</accession>
<evidence type="ECO:0000256" key="2">
    <source>
        <dbReference type="ARBA" id="ARBA00022649"/>
    </source>
</evidence>
<dbReference type="PANTHER" id="PTHR33755:SF9">
    <property type="entry name" value="TOXIN PARE1"/>
    <property type="match status" value="1"/>
</dbReference>
<sequence length="100" mass="11629">MNYKLTGEAQRDIIEIRDYTSRNWGAKQSRDYLRKLQVVLSQLAEMPGMGQHRIDDFGEDVYSFPYVSHTIYYSAQDTNIVVLAVLHQSRVPTKHLGQRL</sequence>
<dbReference type="PANTHER" id="PTHR33755">
    <property type="entry name" value="TOXIN PARE1-RELATED"/>
    <property type="match status" value="1"/>
</dbReference>
<name>A0A7W3H7Q8_CITFR</name>
<proteinExistence type="inferred from homology"/>
<keyword evidence="2" id="KW-1277">Toxin-antitoxin system</keyword>
<dbReference type="EMBL" id="JABXRI010000001">
    <property type="protein sequence ID" value="MBA8061279.1"/>
    <property type="molecule type" value="Genomic_DNA"/>
</dbReference>
<dbReference type="Pfam" id="PF05016">
    <property type="entry name" value="ParE_toxin"/>
    <property type="match status" value="1"/>
</dbReference>
<dbReference type="Gene3D" id="3.30.2310.20">
    <property type="entry name" value="RelE-like"/>
    <property type="match status" value="1"/>
</dbReference>
<evidence type="ECO:0000313" key="4">
    <source>
        <dbReference type="EMBL" id="MBA8061279.1"/>
    </source>
</evidence>
<dbReference type="PIRSF" id="PIRSF029218">
    <property type="entry name" value="ParE"/>
    <property type="match status" value="1"/>
</dbReference>
<comment type="caution">
    <text evidence="4">The sequence shown here is derived from an EMBL/GenBank/DDBJ whole genome shotgun (WGS) entry which is preliminary data.</text>
</comment>
<dbReference type="InterPro" id="IPR051803">
    <property type="entry name" value="TA_system_RelE-like_toxin"/>
</dbReference>
<reference evidence="4 5" key="1">
    <citation type="submission" date="2020-06" db="EMBL/GenBank/DDBJ databases">
        <title>REHAB project genomes.</title>
        <authorList>
            <person name="Shaw L.P."/>
        </authorList>
    </citation>
    <scope>NUCLEOTIDE SEQUENCE [LARGE SCALE GENOMIC DNA]</scope>
    <source>
        <strain evidence="4 5">RHBSTW-00116</strain>
    </source>
</reference>
<dbReference type="InterPro" id="IPR007712">
    <property type="entry name" value="RelE/ParE_toxin"/>
</dbReference>